<evidence type="ECO:0000313" key="1">
    <source>
        <dbReference type="EMBL" id="MEJ8640039.1"/>
    </source>
</evidence>
<evidence type="ECO:0000313" key="2">
    <source>
        <dbReference type="Proteomes" id="UP001377168"/>
    </source>
</evidence>
<organism evidence="1 2">
    <name type="scientific">Streptomyces achmelvichensis</name>
    <dbReference type="NCBI Taxonomy" id="3134111"/>
    <lineage>
        <taxon>Bacteria</taxon>
        <taxon>Bacillati</taxon>
        <taxon>Actinomycetota</taxon>
        <taxon>Actinomycetes</taxon>
        <taxon>Kitasatosporales</taxon>
        <taxon>Streptomycetaceae</taxon>
        <taxon>Streptomyces</taxon>
    </lineage>
</organism>
<dbReference type="Proteomes" id="UP001377168">
    <property type="component" value="Unassembled WGS sequence"/>
</dbReference>
<accession>A0ACC6Q8T5</accession>
<protein>
    <submittedName>
        <fullName evidence="1">Uncharacterized protein</fullName>
    </submittedName>
</protein>
<gene>
    <name evidence="1" type="ORF">WKI67_42870</name>
</gene>
<proteinExistence type="predicted"/>
<sequence length="48" mass="5316">MLCQILLLNRGPLLEDLSTDALAALRGHPAMSGQWGKDLHGLHRPSRR</sequence>
<keyword evidence="2" id="KW-1185">Reference proteome</keyword>
<dbReference type="EMBL" id="JBBKAJ010000038">
    <property type="protein sequence ID" value="MEJ8640039.1"/>
    <property type="molecule type" value="Genomic_DNA"/>
</dbReference>
<reference evidence="1" key="1">
    <citation type="submission" date="2024-03" db="EMBL/GenBank/DDBJ databases">
        <title>Novel Streptomyces species of biotechnological and ecological value are a feature of Machair soil.</title>
        <authorList>
            <person name="Prole J.R."/>
            <person name="Goodfellow M."/>
            <person name="Allenby N."/>
            <person name="Ward A.C."/>
        </authorList>
    </citation>
    <scope>NUCLEOTIDE SEQUENCE</scope>
    <source>
        <strain evidence="1">MS2.AVA.5</strain>
    </source>
</reference>
<comment type="caution">
    <text evidence="1">The sequence shown here is derived from an EMBL/GenBank/DDBJ whole genome shotgun (WGS) entry which is preliminary data.</text>
</comment>
<name>A0ACC6Q8T5_9ACTN</name>